<keyword evidence="1" id="KW-1133">Transmembrane helix</keyword>
<comment type="caution">
    <text evidence="2">The sequence shown here is derived from an EMBL/GenBank/DDBJ whole genome shotgun (WGS) entry which is preliminary data.</text>
</comment>
<sequence>MDKARRNIKILVLILVVYLILSNTVIDTAWWAQLIVALLGLSAAMQNYRTLRKTEIQKKKEEITSNRE</sequence>
<protein>
    <submittedName>
        <fullName evidence="2">Uncharacterized protein</fullName>
    </submittedName>
</protein>
<name>A0A9D1QFT9_9STAP</name>
<keyword evidence="1" id="KW-0472">Membrane</keyword>
<evidence type="ECO:0000313" key="3">
    <source>
        <dbReference type="Proteomes" id="UP000823989"/>
    </source>
</evidence>
<dbReference type="EMBL" id="DXHR01000011">
    <property type="protein sequence ID" value="HIW12278.1"/>
    <property type="molecule type" value="Genomic_DNA"/>
</dbReference>
<accession>A0A9D1QFT9</accession>
<reference evidence="2" key="2">
    <citation type="submission" date="2021-04" db="EMBL/GenBank/DDBJ databases">
        <authorList>
            <person name="Gilroy R."/>
        </authorList>
    </citation>
    <scope>NUCLEOTIDE SEQUENCE</scope>
    <source>
        <strain evidence="2">ChiHjej13B12-752</strain>
    </source>
</reference>
<evidence type="ECO:0000313" key="2">
    <source>
        <dbReference type="EMBL" id="HIW12278.1"/>
    </source>
</evidence>
<feature type="transmembrane region" description="Helical" evidence="1">
    <location>
        <begin position="7"/>
        <end position="24"/>
    </location>
</feature>
<keyword evidence="1" id="KW-0812">Transmembrane</keyword>
<gene>
    <name evidence="2" type="ORF">H9891_03865</name>
</gene>
<dbReference type="AlphaFoldDB" id="A0A9D1QFT9"/>
<organism evidence="2 3">
    <name type="scientific">Candidatus Salinicoccus stercoripullorum</name>
    <dbReference type="NCBI Taxonomy" id="2838756"/>
    <lineage>
        <taxon>Bacteria</taxon>
        <taxon>Bacillati</taxon>
        <taxon>Bacillota</taxon>
        <taxon>Bacilli</taxon>
        <taxon>Bacillales</taxon>
        <taxon>Staphylococcaceae</taxon>
        <taxon>Salinicoccus</taxon>
    </lineage>
</organism>
<dbReference type="Proteomes" id="UP000823989">
    <property type="component" value="Unassembled WGS sequence"/>
</dbReference>
<reference evidence="2" key="1">
    <citation type="journal article" date="2021" name="PeerJ">
        <title>Extensive microbial diversity within the chicken gut microbiome revealed by metagenomics and culture.</title>
        <authorList>
            <person name="Gilroy R."/>
            <person name="Ravi A."/>
            <person name="Getino M."/>
            <person name="Pursley I."/>
            <person name="Horton D.L."/>
            <person name="Alikhan N.F."/>
            <person name="Baker D."/>
            <person name="Gharbi K."/>
            <person name="Hall N."/>
            <person name="Watson M."/>
            <person name="Adriaenssens E.M."/>
            <person name="Foster-Nyarko E."/>
            <person name="Jarju S."/>
            <person name="Secka A."/>
            <person name="Antonio M."/>
            <person name="Oren A."/>
            <person name="Chaudhuri R.R."/>
            <person name="La Ragione R."/>
            <person name="Hildebrand F."/>
            <person name="Pallen M.J."/>
        </authorList>
    </citation>
    <scope>NUCLEOTIDE SEQUENCE</scope>
    <source>
        <strain evidence="2">ChiHjej13B12-752</strain>
    </source>
</reference>
<feature type="transmembrane region" description="Helical" evidence="1">
    <location>
        <begin position="30"/>
        <end position="48"/>
    </location>
</feature>
<evidence type="ECO:0000256" key="1">
    <source>
        <dbReference type="SAM" id="Phobius"/>
    </source>
</evidence>
<proteinExistence type="predicted"/>